<name>A0A0A5GMD7_9BACI</name>
<dbReference type="Proteomes" id="UP000030528">
    <property type="component" value="Unassembled WGS sequence"/>
</dbReference>
<evidence type="ECO:0000313" key="2">
    <source>
        <dbReference type="EMBL" id="KGX92330.1"/>
    </source>
</evidence>
<organism evidence="2 3">
    <name type="scientific">Pontibacillus halophilus JSM 076056 = DSM 19796</name>
    <dbReference type="NCBI Taxonomy" id="1385510"/>
    <lineage>
        <taxon>Bacteria</taxon>
        <taxon>Bacillati</taxon>
        <taxon>Bacillota</taxon>
        <taxon>Bacilli</taxon>
        <taxon>Bacillales</taxon>
        <taxon>Bacillaceae</taxon>
        <taxon>Pontibacillus</taxon>
    </lineage>
</organism>
<protein>
    <submittedName>
        <fullName evidence="2">Uncharacterized protein</fullName>
    </submittedName>
</protein>
<dbReference type="AlphaFoldDB" id="A0A0A5GMD7"/>
<feature type="transmembrane region" description="Helical" evidence="1">
    <location>
        <begin position="39"/>
        <end position="61"/>
    </location>
</feature>
<feature type="transmembrane region" description="Helical" evidence="1">
    <location>
        <begin position="6"/>
        <end position="27"/>
    </location>
</feature>
<proteinExistence type="predicted"/>
<evidence type="ECO:0000256" key="1">
    <source>
        <dbReference type="SAM" id="Phobius"/>
    </source>
</evidence>
<gene>
    <name evidence="2" type="ORF">N781_16350</name>
</gene>
<accession>A0A0A5GMD7</accession>
<keyword evidence="1" id="KW-1133">Transmembrane helix</keyword>
<keyword evidence="1" id="KW-0812">Transmembrane</keyword>
<keyword evidence="1" id="KW-0472">Membrane</keyword>
<dbReference type="OrthoDB" id="2931679at2"/>
<reference evidence="2 3" key="1">
    <citation type="submission" date="2013-08" db="EMBL/GenBank/DDBJ databases">
        <authorList>
            <person name="Huang J."/>
            <person name="Wang G."/>
        </authorList>
    </citation>
    <scope>NUCLEOTIDE SEQUENCE [LARGE SCALE GENOMIC DNA]</scope>
    <source>
        <strain evidence="2 3">JSM 076056</strain>
    </source>
</reference>
<dbReference type="EMBL" id="AVPE01000006">
    <property type="protein sequence ID" value="KGX92330.1"/>
    <property type="molecule type" value="Genomic_DNA"/>
</dbReference>
<dbReference type="STRING" id="1385510.GCA_000425205_02164"/>
<comment type="caution">
    <text evidence="2">The sequence shown here is derived from an EMBL/GenBank/DDBJ whole genome shotgun (WGS) entry which is preliminary data.</text>
</comment>
<dbReference type="eggNOG" id="ENOG5033FX1">
    <property type="taxonomic scope" value="Bacteria"/>
</dbReference>
<keyword evidence="3" id="KW-1185">Reference proteome</keyword>
<evidence type="ECO:0000313" key="3">
    <source>
        <dbReference type="Proteomes" id="UP000030528"/>
    </source>
</evidence>
<sequence>MEVWLMSIFSSIIVVMTVYNIIRVLNIAYKRKELTLRKFVLYSTVSIAIGVSVTSVLPFGYQKVVQYLL</sequence>
<dbReference type="RefSeq" id="WP_026800533.1">
    <property type="nucleotide sequence ID" value="NZ_AULI01000008.1"/>
</dbReference>